<gene>
    <name evidence="1" type="primary">Acey_s0913.g3021</name>
    <name evidence="1" type="ORF">Y032_0913g3021</name>
</gene>
<dbReference type="EMBL" id="JARK01000513">
    <property type="protein sequence ID" value="EYC36273.1"/>
    <property type="molecule type" value="Genomic_DNA"/>
</dbReference>
<protein>
    <submittedName>
        <fullName evidence="1">Uncharacterized protein</fullName>
    </submittedName>
</protein>
<comment type="caution">
    <text evidence="1">The sequence shown here is derived from an EMBL/GenBank/DDBJ whole genome shotgun (WGS) entry which is preliminary data.</text>
</comment>
<organism evidence="1 2">
    <name type="scientific">Ancylostoma ceylanicum</name>
    <dbReference type="NCBI Taxonomy" id="53326"/>
    <lineage>
        <taxon>Eukaryota</taxon>
        <taxon>Metazoa</taxon>
        <taxon>Ecdysozoa</taxon>
        <taxon>Nematoda</taxon>
        <taxon>Chromadorea</taxon>
        <taxon>Rhabditida</taxon>
        <taxon>Rhabditina</taxon>
        <taxon>Rhabditomorpha</taxon>
        <taxon>Strongyloidea</taxon>
        <taxon>Ancylostomatidae</taxon>
        <taxon>Ancylostomatinae</taxon>
        <taxon>Ancylostoma</taxon>
    </lineage>
</organism>
<accession>A0A016WB80</accession>
<keyword evidence="2" id="KW-1185">Reference proteome</keyword>
<dbReference type="Proteomes" id="UP000024635">
    <property type="component" value="Unassembled WGS sequence"/>
</dbReference>
<dbReference type="AlphaFoldDB" id="A0A016WB80"/>
<evidence type="ECO:0000313" key="1">
    <source>
        <dbReference type="EMBL" id="EYC36273.1"/>
    </source>
</evidence>
<reference evidence="2" key="1">
    <citation type="journal article" date="2015" name="Nat. Genet.">
        <title>The genome and transcriptome of the zoonotic hookworm Ancylostoma ceylanicum identify infection-specific gene families.</title>
        <authorList>
            <person name="Schwarz E.M."/>
            <person name="Hu Y."/>
            <person name="Antoshechkin I."/>
            <person name="Miller M.M."/>
            <person name="Sternberg P.W."/>
            <person name="Aroian R.V."/>
        </authorList>
    </citation>
    <scope>NUCLEOTIDE SEQUENCE</scope>
    <source>
        <strain evidence="2">HY135</strain>
    </source>
</reference>
<sequence>MKTSQRDIYYSPVGILVITTSTIATQPPRNLWPLRGAMAGERFLRLQTRNNKVSAPRPTVCIRPTARSTTTLSLRLFTTGSFCVAAPIGLVNRDCYFRGLARRTAYGEAVLRVSPRGSQ</sequence>
<name>A0A016WB80_9BILA</name>
<proteinExistence type="predicted"/>
<evidence type="ECO:0000313" key="2">
    <source>
        <dbReference type="Proteomes" id="UP000024635"/>
    </source>
</evidence>